<dbReference type="SFLD" id="SFLDS00029">
    <property type="entry name" value="Radical_SAM"/>
    <property type="match status" value="1"/>
</dbReference>
<proteinExistence type="inferred from homology"/>
<feature type="binding site" evidence="8">
    <location>
        <position position="51"/>
    </location>
    <ligand>
        <name>[4Fe-4S] cluster</name>
        <dbReference type="ChEBI" id="CHEBI:49883"/>
        <label>1</label>
    </ligand>
</feature>
<name>A0ABZ0UQL6_9RICK</name>
<dbReference type="NCBIfam" id="NF009544">
    <property type="entry name" value="PRK12928.1"/>
    <property type="match status" value="1"/>
</dbReference>
<keyword evidence="1 8" id="KW-0004">4Fe-4S</keyword>
<dbReference type="SMART" id="SM00729">
    <property type="entry name" value="Elp3"/>
    <property type="match status" value="1"/>
</dbReference>
<comment type="function">
    <text evidence="8">Catalyzes the radical-mediated insertion of two sulfur atoms into the C-6 and C-8 positions of the octanoyl moiety bound to the lipoyl domains of lipoate-dependent enzymes, thereby converting the octanoylated domains into lipoylated derivatives.</text>
</comment>
<sequence length="297" mass="33534">MSLFTFESAKKPDWIRVKAPSAHFAATQDIVKRHSLRTVCEEASCPNIGECWSKKHATFIIMGDICTRACAFCNIKTGKPQKLEPTEPFKIARAVQEMDLKHVVITSVDRDDLEDGGASHFSQCIELIRQYSPYTTIEVLTPDFRNKDNALNIIASAKPDVFNHNLETVPSKYISIRPGARYFHSLQLLFEMKRLVPEIFTKSGIMLGLGETKAEVIQLMDDLIAAKVDFITIGQYLQPSTKHVKVSEYIHPSIFDEYKTIALSKGFLMVSSSPLTRSSFHAERDFLQLKKNKISST</sequence>
<comment type="subcellular location">
    <subcellularLocation>
        <location evidence="8">Cytoplasm</location>
    </subcellularLocation>
</comment>
<evidence type="ECO:0000259" key="9">
    <source>
        <dbReference type="PROSITE" id="PS51918"/>
    </source>
</evidence>
<keyword evidence="6 8" id="KW-0411">Iron-sulfur</keyword>
<evidence type="ECO:0000256" key="8">
    <source>
        <dbReference type="HAMAP-Rule" id="MF_00206"/>
    </source>
</evidence>
<protein>
    <recommendedName>
        <fullName evidence="8">Lipoyl synthase</fullName>
        <ecNumber evidence="8">2.8.1.8</ecNumber>
    </recommendedName>
    <alternativeName>
        <fullName evidence="8">Lip-syn</fullName>
        <shortName evidence="8">LS</shortName>
    </alternativeName>
    <alternativeName>
        <fullName evidence="8">Lipoate synthase</fullName>
    </alternativeName>
    <alternativeName>
        <fullName evidence="8">Lipoic acid synthase</fullName>
    </alternativeName>
    <alternativeName>
        <fullName evidence="8">Sulfur insertion protein LipA</fullName>
    </alternativeName>
</protein>
<dbReference type="EMBL" id="CP110343">
    <property type="protein sequence ID" value="WPX98172.1"/>
    <property type="molecule type" value="Genomic_DNA"/>
</dbReference>
<evidence type="ECO:0000256" key="6">
    <source>
        <dbReference type="ARBA" id="ARBA00023014"/>
    </source>
</evidence>
<dbReference type="SFLD" id="SFLDF00271">
    <property type="entry name" value="lipoyl_synthase"/>
    <property type="match status" value="1"/>
</dbReference>
<keyword evidence="4 8" id="KW-0479">Metal-binding</keyword>
<keyword evidence="8" id="KW-0963">Cytoplasm</keyword>
<dbReference type="PIRSF" id="PIRSF005963">
    <property type="entry name" value="Lipoyl_synth"/>
    <property type="match status" value="1"/>
</dbReference>
<dbReference type="NCBIfam" id="TIGR00510">
    <property type="entry name" value="lipA"/>
    <property type="match status" value="1"/>
</dbReference>
<keyword evidence="11" id="KW-1185">Reference proteome</keyword>
<organism evidence="10 11">
    <name type="scientific">Candidatus Fokinia crypta</name>
    <dbReference type="NCBI Taxonomy" id="1920990"/>
    <lineage>
        <taxon>Bacteria</taxon>
        <taxon>Pseudomonadati</taxon>
        <taxon>Pseudomonadota</taxon>
        <taxon>Alphaproteobacteria</taxon>
        <taxon>Rickettsiales</taxon>
        <taxon>Candidatus Midichloriaceae</taxon>
        <taxon>Candidatus Fokinia</taxon>
    </lineage>
</organism>
<feature type="binding site" evidence="8">
    <location>
        <position position="73"/>
    </location>
    <ligand>
        <name>[4Fe-4S] cluster</name>
        <dbReference type="ChEBI" id="CHEBI:49883"/>
        <label>2</label>
        <note>4Fe-4S-S-AdoMet</note>
    </ligand>
</feature>
<feature type="binding site" evidence="8">
    <location>
        <position position="45"/>
    </location>
    <ligand>
        <name>[4Fe-4S] cluster</name>
        <dbReference type="ChEBI" id="CHEBI:49883"/>
        <label>1</label>
    </ligand>
</feature>
<comment type="cofactor">
    <cofactor evidence="8">
        <name>[4Fe-4S] cluster</name>
        <dbReference type="ChEBI" id="CHEBI:49883"/>
    </cofactor>
    <text evidence="8">Binds 2 [4Fe-4S] clusters per subunit. One cluster is coordinated with 3 cysteines and an exchangeable S-adenosyl-L-methionine.</text>
</comment>
<dbReference type="HAMAP" id="MF_00206">
    <property type="entry name" value="Lipoyl_synth"/>
    <property type="match status" value="1"/>
</dbReference>
<dbReference type="SUPFAM" id="SSF102114">
    <property type="entry name" value="Radical SAM enzymes"/>
    <property type="match status" value="1"/>
</dbReference>
<dbReference type="EC" id="2.8.1.8" evidence="8"/>
<reference evidence="10" key="1">
    <citation type="submission" date="2022-10" db="EMBL/GenBank/DDBJ databases">
        <title>Host association and intracellularity evolved multiple times independently in the Rickettsiales.</title>
        <authorList>
            <person name="Castelli M."/>
            <person name="Nardi T."/>
            <person name="Gammuto L."/>
            <person name="Bellinzona G."/>
            <person name="Sabaneyeva E."/>
            <person name="Potekhin A."/>
            <person name="Serra V."/>
            <person name="Petroni G."/>
            <person name="Sassera D."/>
        </authorList>
    </citation>
    <scope>NUCLEOTIDE SEQUENCE [LARGE SCALE GENOMIC DNA]</scope>
    <source>
        <strain evidence="10">US_Bl 11III1</strain>
    </source>
</reference>
<keyword evidence="3 8" id="KW-0949">S-adenosyl-L-methionine</keyword>
<evidence type="ECO:0000256" key="7">
    <source>
        <dbReference type="ARBA" id="ARBA00047326"/>
    </source>
</evidence>
<dbReference type="PROSITE" id="PS51918">
    <property type="entry name" value="RADICAL_SAM"/>
    <property type="match status" value="1"/>
</dbReference>
<dbReference type="Proteomes" id="UP001325140">
    <property type="component" value="Chromosome"/>
</dbReference>
<evidence type="ECO:0000256" key="4">
    <source>
        <dbReference type="ARBA" id="ARBA00022723"/>
    </source>
</evidence>
<dbReference type="RefSeq" id="WP_323722144.1">
    <property type="nucleotide sequence ID" value="NZ_CP110343.1"/>
</dbReference>
<keyword evidence="2 8" id="KW-0808">Transferase</keyword>
<dbReference type="NCBIfam" id="NF004019">
    <property type="entry name" value="PRK05481.1"/>
    <property type="match status" value="1"/>
</dbReference>
<gene>
    <name evidence="8" type="primary">lipA</name>
    <name evidence="10" type="ORF">Fokcrypt_00713</name>
</gene>
<dbReference type="InterPro" id="IPR007197">
    <property type="entry name" value="rSAM"/>
</dbReference>
<dbReference type="InterPro" id="IPR058240">
    <property type="entry name" value="rSAM_sf"/>
</dbReference>
<dbReference type="Pfam" id="PF04055">
    <property type="entry name" value="Radical_SAM"/>
    <property type="match status" value="1"/>
</dbReference>
<dbReference type="SFLD" id="SFLDG01058">
    <property type="entry name" value="lipoyl_synthase_like"/>
    <property type="match status" value="1"/>
</dbReference>
<dbReference type="PANTHER" id="PTHR10949:SF0">
    <property type="entry name" value="LIPOYL SYNTHASE, MITOCHONDRIAL"/>
    <property type="match status" value="1"/>
</dbReference>
<feature type="binding site" evidence="8">
    <location>
        <position position="40"/>
    </location>
    <ligand>
        <name>[4Fe-4S] cluster</name>
        <dbReference type="ChEBI" id="CHEBI:49883"/>
        <label>1</label>
    </ligand>
</feature>
<dbReference type="PANTHER" id="PTHR10949">
    <property type="entry name" value="LIPOYL SYNTHASE"/>
    <property type="match status" value="1"/>
</dbReference>
<evidence type="ECO:0000256" key="5">
    <source>
        <dbReference type="ARBA" id="ARBA00023004"/>
    </source>
</evidence>
<comment type="catalytic activity">
    <reaction evidence="7 8">
        <text>[[Fe-S] cluster scaffold protein carrying a second [4Fe-4S](2+) cluster] + N(6)-octanoyl-L-lysyl-[protein] + 2 oxidized [2Fe-2S]-[ferredoxin] + 2 S-adenosyl-L-methionine + 4 H(+) = [[Fe-S] cluster scaffold protein] + N(6)-[(R)-dihydrolipoyl]-L-lysyl-[protein] + 4 Fe(3+) + 2 hydrogen sulfide + 2 5'-deoxyadenosine + 2 L-methionine + 2 reduced [2Fe-2S]-[ferredoxin]</text>
        <dbReference type="Rhea" id="RHEA:16585"/>
        <dbReference type="Rhea" id="RHEA-COMP:9928"/>
        <dbReference type="Rhea" id="RHEA-COMP:10000"/>
        <dbReference type="Rhea" id="RHEA-COMP:10001"/>
        <dbReference type="Rhea" id="RHEA-COMP:10475"/>
        <dbReference type="Rhea" id="RHEA-COMP:14568"/>
        <dbReference type="Rhea" id="RHEA-COMP:14569"/>
        <dbReference type="ChEBI" id="CHEBI:15378"/>
        <dbReference type="ChEBI" id="CHEBI:17319"/>
        <dbReference type="ChEBI" id="CHEBI:29034"/>
        <dbReference type="ChEBI" id="CHEBI:29919"/>
        <dbReference type="ChEBI" id="CHEBI:33722"/>
        <dbReference type="ChEBI" id="CHEBI:33737"/>
        <dbReference type="ChEBI" id="CHEBI:33738"/>
        <dbReference type="ChEBI" id="CHEBI:57844"/>
        <dbReference type="ChEBI" id="CHEBI:59789"/>
        <dbReference type="ChEBI" id="CHEBI:78809"/>
        <dbReference type="ChEBI" id="CHEBI:83100"/>
        <dbReference type="EC" id="2.8.1.8"/>
    </reaction>
</comment>
<comment type="pathway">
    <text evidence="8">Protein modification; protein lipoylation via endogenous pathway; protein N(6)-(lipoyl)lysine from octanoyl-[acyl-carrier-protein]: step 2/2.</text>
</comment>
<evidence type="ECO:0000256" key="1">
    <source>
        <dbReference type="ARBA" id="ARBA00022485"/>
    </source>
</evidence>
<evidence type="ECO:0000313" key="11">
    <source>
        <dbReference type="Proteomes" id="UP001325140"/>
    </source>
</evidence>
<feature type="binding site" evidence="8">
    <location>
        <position position="279"/>
    </location>
    <ligand>
        <name>[4Fe-4S] cluster</name>
        <dbReference type="ChEBI" id="CHEBI:49883"/>
        <label>1</label>
    </ligand>
</feature>
<accession>A0ABZ0UQL6</accession>
<feature type="binding site" evidence="8">
    <location>
        <position position="70"/>
    </location>
    <ligand>
        <name>[4Fe-4S] cluster</name>
        <dbReference type="ChEBI" id="CHEBI:49883"/>
        <label>2</label>
        <note>4Fe-4S-S-AdoMet</note>
    </ligand>
</feature>
<keyword evidence="5 8" id="KW-0408">Iron</keyword>
<dbReference type="Gene3D" id="3.20.20.70">
    <property type="entry name" value="Aldolase class I"/>
    <property type="match status" value="1"/>
</dbReference>
<feature type="binding site" evidence="8">
    <location>
        <position position="66"/>
    </location>
    <ligand>
        <name>[4Fe-4S] cluster</name>
        <dbReference type="ChEBI" id="CHEBI:49883"/>
        <label>2</label>
        <note>4Fe-4S-S-AdoMet</note>
    </ligand>
</feature>
<dbReference type="InterPro" id="IPR006638">
    <property type="entry name" value="Elp3/MiaA/NifB-like_rSAM"/>
</dbReference>
<dbReference type="InterPro" id="IPR013785">
    <property type="entry name" value="Aldolase_TIM"/>
</dbReference>
<dbReference type="InterPro" id="IPR003698">
    <property type="entry name" value="Lipoyl_synth"/>
</dbReference>
<evidence type="ECO:0000256" key="2">
    <source>
        <dbReference type="ARBA" id="ARBA00022679"/>
    </source>
</evidence>
<evidence type="ECO:0000313" key="10">
    <source>
        <dbReference type="EMBL" id="WPX98172.1"/>
    </source>
</evidence>
<feature type="domain" description="Radical SAM core" evidence="9">
    <location>
        <begin position="52"/>
        <end position="268"/>
    </location>
</feature>
<comment type="similarity">
    <text evidence="8">Belongs to the radical SAM superfamily. Lipoyl synthase family.</text>
</comment>
<evidence type="ECO:0000256" key="3">
    <source>
        <dbReference type="ARBA" id="ARBA00022691"/>
    </source>
</evidence>